<dbReference type="GeneID" id="31080082"/>
<dbReference type="CTD" id="4541"/>
<keyword evidence="1" id="KW-0472">Membrane</keyword>
<feature type="transmembrane region" description="Helical" evidence="1">
    <location>
        <begin position="115"/>
        <end position="138"/>
    </location>
</feature>
<dbReference type="AlphaFoldDB" id="A0A1P8C782"/>
<gene>
    <name evidence="3" type="primary">ND6</name>
</gene>
<protein>
    <submittedName>
        <fullName evidence="3">NADH dehydrogenase subunit 6</fullName>
    </submittedName>
</protein>
<feature type="signal peptide" evidence="2">
    <location>
        <begin position="1"/>
        <end position="16"/>
    </location>
</feature>
<evidence type="ECO:0000256" key="1">
    <source>
        <dbReference type="SAM" id="Phobius"/>
    </source>
</evidence>
<sequence>MMVMLLLLLAVSQSGSFVVSLLLIPASFFNMMAVFNIVSLSGVVLLLFVLVFVGGLLVLLVSLTSVLSLEQSSRYSGGVYFIIFSMTLSSFMEFMPEINSMELSKLFNWLSSQLSVFELVFFIFLISLVLITWCFSILKSMSRVILSLSL</sequence>
<feature type="transmembrane region" description="Helical" evidence="1">
    <location>
        <begin position="40"/>
        <end position="63"/>
    </location>
</feature>
<evidence type="ECO:0000313" key="3">
    <source>
        <dbReference type="EMBL" id="AOT84236.1"/>
    </source>
</evidence>
<proteinExistence type="predicted"/>
<organism evidence="3">
    <name type="scientific">Longidorus vineacola</name>
    <dbReference type="NCBI Taxonomy" id="241698"/>
    <lineage>
        <taxon>Eukaryota</taxon>
        <taxon>Metazoa</taxon>
        <taxon>Ecdysozoa</taxon>
        <taxon>Nematoda</taxon>
        <taxon>Enoplea</taxon>
        <taxon>Dorylaimia</taxon>
        <taxon>Dorylaimida</taxon>
        <taxon>Dorylaimina</taxon>
        <taxon>Longidoroidea</taxon>
        <taxon>Longidoridae</taxon>
        <taxon>Longidorus</taxon>
    </lineage>
</organism>
<reference evidence="3" key="1">
    <citation type="journal article" date="2017" name="Sci. Rep.">
        <title>Mitochondrial genome diversity in dagger and needle nematodes (Nematoda: Longidoridae).</title>
        <authorList>
            <person name="Palomares-Rius J.E."/>
            <person name="Cantalapiedra-Navarrete C."/>
            <person name="Archidona-Yuste A."/>
            <person name="Blok V.C."/>
            <person name="Castillo P."/>
        </authorList>
    </citation>
    <scope>NUCLEOTIDE SEQUENCE</scope>
    <source>
        <strain evidence="3">AR31</strain>
    </source>
</reference>
<dbReference type="RefSeq" id="YP_009346425.1">
    <property type="nucleotide sequence ID" value="NC_033867.1"/>
</dbReference>
<feature type="chain" id="PRO_5013292341" evidence="2">
    <location>
        <begin position="17"/>
        <end position="150"/>
    </location>
</feature>
<keyword evidence="2" id="KW-0732">Signal</keyword>
<dbReference type="EMBL" id="KU746818">
    <property type="protein sequence ID" value="AOT84236.1"/>
    <property type="molecule type" value="Genomic_DNA"/>
</dbReference>
<feature type="transmembrane region" description="Helical" evidence="1">
    <location>
        <begin position="75"/>
        <end position="95"/>
    </location>
</feature>
<name>A0A1P8C782_9BILA</name>
<accession>A0A1P8C782</accession>
<keyword evidence="1" id="KW-0812">Transmembrane</keyword>
<keyword evidence="3" id="KW-0496">Mitochondrion</keyword>
<geneLocation type="mitochondrion" evidence="3"/>
<keyword evidence="1" id="KW-1133">Transmembrane helix</keyword>
<evidence type="ECO:0000256" key="2">
    <source>
        <dbReference type="SAM" id="SignalP"/>
    </source>
</evidence>